<evidence type="ECO:0000256" key="1">
    <source>
        <dbReference type="SAM" id="MobiDB-lite"/>
    </source>
</evidence>
<dbReference type="AlphaFoldDB" id="A0A8X6XBW9"/>
<keyword evidence="3" id="KW-1185">Reference proteome</keyword>
<organism evidence="2 3">
    <name type="scientific">Trichonephila inaurata madagascariensis</name>
    <dbReference type="NCBI Taxonomy" id="2747483"/>
    <lineage>
        <taxon>Eukaryota</taxon>
        <taxon>Metazoa</taxon>
        <taxon>Ecdysozoa</taxon>
        <taxon>Arthropoda</taxon>
        <taxon>Chelicerata</taxon>
        <taxon>Arachnida</taxon>
        <taxon>Araneae</taxon>
        <taxon>Araneomorphae</taxon>
        <taxon>Entelegynae</taxon>
        <taxon>Araneoidea</taxon>
        <taxon>Nephilidae</taxon>
        <taxon>Trichonephila</taxon>
        <taxon>Trichonephila inaurata</taxon>
    </lineage>
</organism>
<gene>
    <name evidence="2" type="ORF">TNIN_165191</name>
</gene>
<protein>
    <submittedName>
        <fullName evidence="2">Uncharacterized protein</fullName>
    </submittedName>
</protein>
<accession>A0A8X6XBW9</accession>
<reference evidence="2" key="1">
    <citation type="submission" date="2020-08" db="EMBL/GenBank/DDBJ databases">
        <title>Multicomponent nature underlies the extraordinary mechanical properties of spider dragline silk.</title>
        <authorList>
            <person name="Kono N."/>
            <person name="Nakamura H."/>
            <person name="Mori M."/>
            <person name="Yoshida Y."/>
            <person name="Ohtoshi R."/>
            <person name="Malay A.D."/>
            <person name="Moran D.A.P."/>
            <person name="Tomita M."/>
            <person name="Numata K."/>
            <person name="Arakawa K."/>
        </authorList>
    </citation>
    <scope>NUCLEOTIDE SEQUENCE</scope>
</reference>
<dbReference type="Proteomes" id="UP000886998">
    <property type="component" value="Unassembled WGS sequence"/>
</dbReference>
<comment type="caution">
    <text evidence="2">The sequence shown here is derived from an EMBL/GenBank/DDBJ whole genome shotgun (WGS) entry which is preliminary data.</text>
</comment>
<evidence type="ECO:0000313" key="2">
    <source>
        <dbReference type="EMBL" id="GFY50705.1"/>
    </source>
</evidence>
<proteinExistence type="predicted"/>
<evidence type="ECO:0000313" key="3">
    <source>
        <dbReference type="Proteomes" id="UP000886998"/>
    </source>
</evidence>
<sequence>MLILGSPGASKIDMNWEDTEVRVEEMEWEPSYIQDEAAPPVLKKVSQSPNLTSLQKKSSPPQSKKISVSIEPKPNPLLQVKVKIPTPQKVSPFTSEFILHKIRSKPKVSLPEVSAPNNRVILKARRPSLPKI</sequence>
<feature type="region of interest" description="Disordered" evidence="1">
    <location>
        <begin position="32"/>
        <end position="69"/>
    </location>
</feature>
<feature type="compositionally biased region" description="Low complexity" evidence="1">
    <location>
        <begin position="53"/>
        <end position="69"/>
    </location>
</feature>
<dbReference type="EMBL" id="BMAV01007648">
    <property type="protein sequence ID" value="GFY50705.1"/>
    <property type="molecule type" value="Genomic_DNA"/>
</dbReference>
<name>A0A8X6XBW9_9ARAC</name>